<gene>
    <name evidence="2" type="ORF">SKAU_G00025070</name>
</gene>
<proteinExistence type="predicted"/>
<comment type="caution">
    <text evidence="2">The sequence shown here is derived from an EMBL/GenBank/DDBJ whole genome shotgun (WGS) entry which is preliminary data.</text>
</comment>
<name>A0A9Q1GDY0_SYNKA</name>
<feature type="compositionally biased region" description="Basic residues" evidence="1">
    <location>
        <begin position="10"/>
        <end position="24"/>
    </location>
</feature>
<protein>
    <submittedName>
        <fullName evidence="2">Uncharacterized protein</fullName>
    </submittedName>
</protein>
<sequence>MAPALGHDGRRSRSRARQVTRKQTARALGSGTRGGRGHKRQRKEQRSRTRSRPVKALNMLASSLPDRFEGRSGFGNSLHICLITA</sequence>
<feature type="region of interest" description="Disordered" evidence="1">
    <location>
        <begin position="1"/>
        <end position="54"/>
    </location>
</feature>
<evidence type="ECO:0000256" key="1">
    <source>
        <dbReference type="SAM" id="MobiDB-lite"/>
    </source>
</evidence>
<dbReference type="EMBL" id="JAINUF010000001">
    <property type="protein sequence ID" value="KAJ8381729.1"/>
    <property type="molecule type" value="Genomic_DNA"/>
</dbReference>
<evidence type="ECO:0000313" key="3">
    <source>
        <dbReference type="Proteomes" id="UP001152622"/>
    </source>
</evidence>
<organism evidence="2 3">
    <name type="scientific">Synaphobranchus kaupii</name>
    <name type="common">Kaup's arrowtooth eel</name>
    <dbReference type="NCBI Taxonomy" id="118154"/>
    <lineage>
        <taxon>Eukaryota</taxon>
        <taxon>Metazoa</taxon>
        <taxon>Chordata</taxon>
        <taxon>Craniata</taxon>
        <taxon>Vertebrata</taxon>
        <taxon>Euteleostomi</taxon>
        <taxon>Actinopterygii</taxon>
        <taxon>Neopterygii</taxon>
        <taxon>Teleostei</taxon>
        <taxon>Anguilliformes</taxon>
        <taxon>Synaphobranchidae</taxon>
        <taxon>Synaphobranchus</taxon>
    </lineage>
</organism>
<dbReference type="Proteomes" id="UP001152622">
    <property type="component" value="Chromosome 1"/>
</dbReference>
<accession>A0A9Q1GDY0</accession>
<reference evidence="2" key="1">
    <citation type="journal article" date="2023" name="Science">
        <title>Genome structures resolve the early diversification of teleost fishes.</title>
        <authorList>
            <person name="Parey E."/>
            <person name="Louis A."/>
            <person name="Montfort J."/>
            <person name="Bouchez O."/>
            <person name="Roques C."/>
            <person name="Iampietro C."/>
            <person name="Lluch J."/>
            <person name="Castinel A."/>
            <person name="Donnadieu C."/>
            <person name="Desvignes T."/>
            <person name="Floi Bucao C."/>
            <person name="Jouanno E."/>
            <person name="Wen M."/>
            <person name="Mejri S."/>
            <person name="Dirks R."/>
            <person name="Jansen H."/>
            <person name="Henkel C."/>
            <person name="Chen W.J."/>
            <person name="Zahm M."/>
            <person name="Cabau C."/>
            <person name="Klopp C."/>
            <person name="Thompson A.W."/>
            <person name="Robinson-Rechavi M."/>
            <person name="Braasch I."/>
            <person name="Lecointre G."/>
            <person name="Bobe J."/>
            <person name="Postlethwait J.H."/>
            <person name="Berthelot C."/>
            <person name="Roest Crollius H."/>
            <person name="Guiguen Y."/>
        </authorList>
    </citation>
    <scope>NUCLEOTIDE SEQUENCE</scope>
    <source>
        <strain evidence="2">WJC10195</strain>
    </source>
</reference>
<dbReference type="AlphaFoldDB" id="A0A9Q1GDY0"/>
<feature type="compositionally biased region" description="Basic residues" evidence="1">
    <location>
        <begin position="35"/>
        <end position="53"/>
    </location>
</feature>
<keyword evidence="3" id="KW-1185">Reference proteome</keyword>
<evidence type="ECO:0000313" key="2">
    <source>
        <dbReference type="EMBL" id="KAJ8381729.1"/>
    </source>
</evidence>